<evidence type="ECO:0000256" key="6">
    <source>
        <dbReference type="SAM" id="Phobius"/>
    </source>
</evidence>
<dbReference type="Gene3D" id="2.60.40.10">
    <property type="entry name" value="Immunoglobulins"/>
    <property type="match status" value="1"/>
</dbReference>
<dbReference type="PANTHER" id="PTHR19944:SF99">
    <property type="entry name" value="HLA CLASS II HISTOCOMPATIBILITY ANTIGEN, DRB1 BETA CHAIN"/>
    <property type="match status" value="1"/>
</dbReference>
<feature type="domain" description="Ig-like" evidence="8">
    <location>
        <begin position="115"/>
        <end position="205"/>
    </location>
</feature>
<dbReference type="GO" id="GO:0019882">
    <property type="term" value="P:antigen processing and presentation"/>
    <property type="evidence" value="ECO:0007669"/>
    <property type="project" value="InterPro"/>
</dbReference>
<keyword evidence="10" id="KW-1185">Reference proteome</keyword>
<dbReference type="SUPFAM" id="SSF48726">
    <property type="entry name" value="Immunoglobulin"/>
    <property type="match status" value="1"/>
</dbReference>
<comment type="subcellular location">
    <subcellularLocation>
        <location evidence="1">Membrane</location>
        <topology evidence="1">Single-pass type I membrane protein</topology>
    </subcellularLocation>
</comment>
<evidence type="ECO:0000256" key="3">
    <source>
        <dbReference type="ARBA" id="ARBA00022989"/>
    </source>
</evidence>
<dbReference type="InterPro" id="IPR013783">
    <property type="entry name" value="Ig-like_fold"/>
</dbReference>
<dbReference type="Proteomes" id="UP000261540">
    <property type="component" value="Unplaced"/>
</dbReference>
<dbReference type="SMART" id="SM00921">
    <property type="entry name" value="MHC_II_beta"/>
    <property type="match status" value="1"/>
</dbReference>
<dbReference type="Pfam" id="PF07654">
    <property type="entry name" value="C1-set"/>
    <property type="match status" value="1"/>
</dbReference>
<proteinExistence type="predicted"/>
<dbReference type="GO" id="GO:0006955">
    <property type="term" value="P:immune response"/>
    <property type="evidence" value="ECO:0007669"/>
    <property type="project" value="InterPro"/>
</dbReference>
<feature type="transmembrane region" description="Helical" evidence="6">
    <location>
        <begin position="218"/>
        <end position="239"/>
    </location>
</feature>
<keyword evidence="3 6" id="KW-1133">Transmembrane helix</keyword>
<dbReference type="PROSITE" id="PS50835">
    <property type="entry name" value="IG_LIKE"/>
    <property type="match status" value="1"/>
</dbReference>
<feature type="chain" id="PRO_5017309855" evidence="7">
    <location>
        <begin position="24"/>
        <end position="252"/>
    </location>
</feature>
<name>A0A3B3SLX9_9TELE</name>
<dbReference type="SMART" id="SM00407">
    <property type="entry name" value="IGc1"/>
    <property type="match status" value="1"/>
</dbReference>
<dbReference type="OrthoDB" id="9940220at2759"/>
<dbReference type="InterPro" id="IPR007110">
    <property type="entry name" value="Ig-like_dom"/>
</dbReference>
<keyword evidence="5" id="KW-0325">Glycoprotein</keyword>
<dbReference type="Gene3D" id="3.10.320.10">
    <property type="entry name" value="Class II Histocompatibility Antigen, M Beta Chain, Chain B, domain 1"/>
    <property type="match status" value="1"/>
</dbReference>
<feature type="signal peptide" evidence="7">
    <location>
        <begin position="1"/>
        <end position="23"/>
    </location>
</feature>
<sequence>MCTWFPSAFRALAALSVLSVVDGYSYHIQKECRYSSQDLKDTEFLERRIFNKQEWLRYNSTLNEYIGYTDIGVKNADRFNKDEAELAGVHSNLDAYCKNNAEKYFKAILWNKVEPTVKVKTVKASSERHTTKLQCSAYDFYPEGIKLKWLRNGEEVTRDVTSTEELYDGDWYHQIHSYLEFTPQSGETIECQVDHSSFSQPKTYKWDPSLPEGERNKVIIGASGLVLGLVFSIAGLVYYKKKSTGRILVPSS</sequence>
<keyword evidence="6" id="KW-0472">Membrane</keyword>
<dbReference type="Pfam" id="PF00969">
    <property type="entry name" value="MHC_II_beta"/>
    <property type="match status" value="1"/>
</dbReference>
<evidence type="ECO:0000259" key="8">
    <source>
        <dbReference type="PROSITE" id="PS50835"/>
    </source>
</evidence>
<dbReference type="InterPro" id="IPR011162">
    <property type="entry name" value="MHC_I/II-like_Ag-recog"/>
</dbReference>
<keyword evidence="7" id="KW-0732">Signal</keyword>
<dbReference type="STRING" id="1676925.ENSPKIP00000031353"/>
<evidence type="ECO:0000313" key="10">
    <source>
        <dbReference type="Proteomes" id="UP000261540"/>
    </source>
</evidence>
<dbReference type="InterPro" id="IPR000353">
    <property type="entry name" value="MHC_II_b_N"/>
</dbReference>
<dbReference type="GeneTree" id="ENSGT00950000183127"/>
<dbReference type="KEGG" id="pki:111856228"/>
<dbReference type="InterPro" id="IPR014745">
    <property type="entry name" value="MHC_II_a/b_N"/>
</dbReference>
<dbReference type="SUPFAM" id="SSF54452">
    <property type="entry name" value="MHC antigen-recognition domain"/>
    <property type="match status" value="1"/>
</dbReference>
<evidence type="ECO:0000256" key="2">
    <source>
        <dbReference type="ARBA" id="ARBA00022692"/>
    </source>
</evidence>
<evidence type="ECO:0000256" key="5">
    <source>
        <dbReference type="ARBA" id="ARBA00023180"/>
    </source>
</evidence>
<dbReference type="Ensembl" id="ENSPKIT00000012198.1">
    <property type="protein sequence ID" value="ENSPKIP00000031353.1"/>
    <property type="gene ID" value="ENSPKIG00000011870.1"/>
</dbReference>
<dbReference type="AlphaFoldDB" id="A0A3B3SLX9"/>
<dbReference type="PANTHER" id="PTHR19944">
    <property type="entry name" value="MHC CLASS II-RELATED"/>
    <property type="match status" value="1"/>
</dbReference>
<evidence type="ECO:0000256" key="1">
    <source>
        <dbReference type="ARBA" id="ARBA00004479"/>
    </source>
</evidence>
<evidence type="ECO:0000256" key="7">
    <source>
        <dbReference type="SAM" id="SignalP"/>
    </source>
</evidence>
<evidence type="ECO:0000256" key="4">
    <source>
        <dbReference type="ARBA" id="ARBA00023157"/>
    </source>
</evidence>
<keyword evidence="2 6" id="KW-0812">Transmembrane</keyword>
<dbReference type="InterPro" id="IPR036179">
    <property type="entry name" value="Ig-like_dom_sf"/>
</dbReference>
<evidence type="ECO:0000313" key="9">
    <source>
        <dbReference type="Ensembl" id="ENSPKIP00000031353.1"/>
    </source>
</evidence>
<dbReference type="InterPro" id="IPR050160">
    <property type="entry name" value="MHC/Immunoglobulin"/>
</dbReference>
<keyword evidence="4" id="KW-1015">Disulfide bond</keyword>
<protein>
    <submittedName>
        <fullName evidence="9">H-2 class II histocompatibility antigen, E-D beta chain-like</fullName>
    </submittedName>
</protein>
<organism evidence="9 10">
    <name type="scientific">Paramormyrops kingsleyae</name>
    <dbReference type="NCBI Taxonomy" id="1676925"/>
    <lineage>
        <taxon>Eukaryota</taxon>
        <taxon>Metazoa</taxon>
        <taxon>Chordata</taxon>
        <taxon>Craniata</taxon>
        <taxon>Vertebrata</taxon>
        <taxon>Euteleostomi</taxon>
        <taxon>Actinopterygii</taxon>
        <taxon>Neopterygii</taxon>
        <taxon>Teleostei</taxon>
        <taxon>Osteoglossocephala</taxon>
        <taxon>Osteoglossomorpha</taxon>
        <taxon>Osteoglossiformes</taxon>
        <taxon>Mormyridae</taxon>
        <taxon>Paramormyrops</taxon>
    </lineage>
</organism>
<reference evidence="9" key="2">
    <citation type="submission" date="2025-09" db="UniProtKB">
        <authorList>
            <consortium name="Ensembl"/>
        </authorList>
    </citation>
    <scope>IDENTIFICATION</scope>
</reference>
<dbReference type="GO" id="GO:0042613">
    <property type="term" value="C:MHC class II protein complex"/>
    <property type="evidence" value="ECO:0007669"/>
    <property type="project" value="InterPro"/>
</dbReference>
<accession>A0A3B3SLX9</accession>
<reference evidence="9" key="1">
    <citation type="submission" date="2025-08" db="UniProtKB">
        <authorList>
            <consortium name="Ensembl"/>
        </authorList>
    </citation>
    <scope>IDENTIFICATION</scope>
</reference>
<dbReference type="InterPro" id="IPR003597">
    <property type="entry name" value="Ig_C1-set"/>
</dbReference>